<proteinExistence type="predicted"/>
<dbReference type="InterPro" id="IPR012349">
    <property type="entry name" value="Split_barrel_FMN-bd"/>
</dbReference>
<accession>A0A376B6D8</accession>
<evidence type="ECO:0000313" key="2">
    <source>
        <dbReference type="Proteomes" id="UP000262825"/>
    </source>
</evidence>
<dbReference type="OrthoDB" id="2101473at2759"/>
<dbReference type="EMBL" id="UFAJ01000312">
    <property type="protein sequence ID" value="SSD60267.1"/>
    <property type="molecule type" value="Genomic_DNA"/>
</dbReference>
<organism evidence="1 2">
    <name type="scientific">Saccharomycodes ludwigii</name>
    <dbReference type="NCBI Taxonomy" id="36035"/>
    <lineage>
        <taxon>Eukaryota</taxon>
        <taxon>Fungi</taxon>
        <taxon>Dikarya</taxon>
        <taxon>Ascomycota</taxon>
        <taxon>Saccharomycotina</taxon>
        <taxon>Saccharomycetes</taxon>
        <taxon>Saccharomycodales</taxon>
        <taxon>Saccharomycodaceae</taxon>
        <taxon>Saccharomycodes</taxon>
    </lineage>
</organism>
<dbReference type="SUPFAM" id="SSF50475">
    <property type="entry name" value="FMN-binding split barrel"/>
    <property type="match status" value="1"/>
</dbReference>
<evidence type="ECO:0008006" key="3">
    <source>
        <dbReference type="Google" id="ProtNLM"/>
    </source>
</evidence>
<dbReference type="InterPro" id="IPR007396">
    <property type="entry name" value="TR_PAI2-type"/>
</dbReference>
<name>A0A376B6D8_9ASCO</name>
<dbReference type="Gene3D" id="2.30.110.10">
    <property type="entry name" value="Electron Transport, Fmn-binding Protein, Chain A"/>
    <property type="match status" value="1"/>
</dbReference>
<reference evidence="2" key="1">
    <citation type="submission" date="2018-06" db="EMBL/GenBank/DDBJ databases">
        <authorList>
            <person name="Guldener U."/>
        </authorList>
    </citation>
    <scope>NUCLEOTIDE SEQUENCE [LARGE SCALE GENOMIC DNA]</scope>
    <source>
        <strain evidence="2">UTAD17</strain>
    </source>
</reference>
<dbReference type="PANTHER" id="PTHR35802:SF1">
    <property type="entry name" value="PROTEASE SYNTHASE AND SPORULATION PROTEIN PAI 2"/>
    <property type="match status" value="1"/>
</dbReference>
<dbReference type="Proteomes" id="UP000262825">
    <property type="component" value="Unassembled WGS sequence"/>
</dbReference>
<dbReference type="PANTHER" id="PTHR35802">
    <property type="entry name" value="PROTEASE SYNTHASE AND SPORULATION PROTEIN PAI 2"/>
    <property type="match status" value="1"/>
</dbReference>
<gene>
    <name evidence="1" type="ORF">SCODWIG_02028</name>
</gene>
<evidence type="ECO:0000313" key="1">
    <source>
        <dbReference type="EMBL" id="SSD60267.1"/>
    </source>
</evidence>
<protein>
    <recommendedName>
        <fullName evidence="3">Transcriptional regulator</fullName>
    </recommendedName>
</protein>
<sequence>MYIPKSMEITDEQTQINFIKSYPFGVLFSYEAPSMFNRKLDDQEMCATHLPFLFMEDKDGQHKLIAHIAAKNYHGEMLKKNKKCMVVFQGPNSYVSPAWYPEKKVTHKFVPTWDYTAVHVYGEAKIITDREKLLEIVAMISDQQESKRPEGDKYEPKWSISDAPEEYIKALLKNIVGLEIDISKIQAKFKLHQINSPMNVNGLIKGYEEELSNDLGKTMASLTKEYYPKPL</sequence>
<dbReference type="AlphaFoldDB" id="A0A376B6D8"/>
<dbReference type="Pfam" id="PF04299">
    <property type="entry name" value="FMN_bind_2"/>
    <property type="match status" value="1"/>
</dbReference>
<dbReference type="PIRSF" id="PIRSF010372">
    <property type="entry name" value="PaiB"/>
    <property type="match status" value="1"/>
</dbReference>
<dbReference type="VEuPathDB" id="FungiDB:SCODWIG_02028"/>
<keyword evidence="2" id="KW-1185">Reference proteome</keyword>